<evidence type="ECO:0000313" key="6">
    <source>
        <dbReference type="EMBL" id="SDI21432.1"/>
    </source>
</evidence>
<dbReference type="Proteomes" id="UP000199693">
    <property type="component" value="Unassembled WGS sequence"/>
</dbReference>
<dbReference type="AlphaFoldDB" id="A0A239MK72"/>
<dbReference type="InterPro" id="IPR027417">
    <property type="entry name" value="P-loop_NTPase"/>
</dbReference>
<keyword evidence="3" id="KW-0547">Nucleotide-binding</keyword>
<evidence type="ECO:0000256" key="1">
    <source>
        <dbReference type="ARBA" id="ARBA00005417"/>
    </source>
</evidence>
<dbReference type="InterPro" id="IPR017871">
    <property type="entry name" value="ABC_transporter-like_CS"/>
</dbReference>
<dbReference type="GO" id="GO:0016887">
    <property type="term" value="F:ATP hydrolysis activity"/>
    <property type="evidence" value="ECO:0007669"/>
    <property type="project" value="InterPro"/>
</dbReference>
<dbReference type="PANTHER" id="PTHR42788:SF13">
    <property type="entry name" value="ALIPHATIC SULFONATES IMPORT ATP-BINDING PROTEIN SSUB"/>
    <property type="match status" value="1"/>
</dbReference>
<dbReference type="PROSITE" id="PS50893">
    <property type="entry name" value="ABC_TRANSPORTER_2"/>
    <property type="match status" value="1"/>
</dbReference>
<gene>
    <name evidence="6" type="ORF">SAMN05216189_100353</name>
    <name evidence="7" type="ORF">SAMN06295949_12738</name>
</gene>
<keyword evidence="2" id="KW-0813">Transport</keyword>
<protein>
    <submittedName>
        <fullName evidence="6">NitT/TauT family transport system ATP-binding protein</fullName>
    </submittedName>
</protein>
<dbReference type="SMART" id="SM00382">
    <property type="entry name" value="AAA"/>
    <property type="match status" value="1"/>
</dbReference>
<accession>A0A239MK72</accession>
<name>A0A239MK72_9PSED</name>
<dbReference type="InterPro" id="IPR003439">
    <property type="entry name" value="ABC_transporter-like_ATP-bd"/>
</dbReference>
<dbReference type="EMBL" id="FNEC01000003">
    <property type="protein sequence ID" value="SDI21432.1"/>
    <property type="molecule type" value="Genomic_DNA"/>
</dbReference>
<evidence type="ECO:0000313" key="8">
    <source>
        <dbReference type="Proteomes" id="UP000198309"/>
    </source>
</evidence>
<evidence type="ECO:0000313" key="9">
    <source>
        <dbReference type="Proteomes" id="UP000199693"/>
    </source>
</evidence>
<dbReference type="PANTHER" id="PTHR42788">
    <property type="entry name" value="TAURINE IMPORT ATP-BINDING PROTEIN-RELATED"/>
    <property type="match status" value="1"/>
</dbReference>
<dbReference type="GO" id="GO:0005524">
    <property type="term" value="F:ATP binding"/>
    <property type="evidence" value="ECO:0007669"/>
    <property type="project" value="UniProtKB-KW"/>
</dbReference>
<dbReference type="RefSeq" id="WP_089393697.1">
    <property type="nucleotide sequence ID" value="NZ_FNEC01000003.1"/>
</dbReference>
<organism evidence="6 9">
    <name type="scientific">Pseudomonas delhiensis</name>
    <dbReference type="NCBI Taxonomy" id="366289"/>
    <lineage>
        <taxon>Bacteria</taxon>
        <taxon>Pseudomonadati</taxon>
        <taxon>Pseudomonadota</taxon>
        <taxon>Gammaproteobacteria</taxon>
        <taxon>Pseudomonadales</taxon>
        <taxon>Pseudomonadaceae</taxon>
        <taxon>Pseudomonas</taxon>
    </lineage>
</organism>
<sequence>MSLPENLPAGHVRVENLSIHLGSGRDAFEAVHSLGFSIEPGEFVCVLGPSGCGKSTLLGALAGHLRPSGGSLEVDGQPVSGPSPQRGMVFQHHTLLPWRRVRDNVAFGLKMRGVPRAERHARAEEMLQLVGLEGFAQRWPSQLSGGMQQRVEIARVLINQPRLLLMDEPFGALDAQTRMMMQALLLDIWTRLRTSVLFITHDIDEALFLADRILVMSPRPGRILEEIRLDFPRPRPRHADLLTSAGFARLKRHCLELLRHEDGRQLPRLTPLGLPINEQTRPRFAI</sequence>
<evidence type="ECO:0000256" key="2">
    <source>
        <dbReference type="ARBA" id="ARBA00022448"/>
    </source>
</evidence>
<dbReference type="InterPro" id="IPR050166">
    <property type="entry name" value="ABC_transporter_ATP-bind"/>
</dbReference>
<reference evidence="6 9" key="1">
    <citation type="submission" date="2016-10" db="EMBL/GenBank/DDBJ databases">
        <authorList>
            <person name="de Groot N.N."/>
        </authorList>
    </citation>
    <scope>NUCLEOTIDE SEQUENCE [LARGE SCALE GENOMIC DNA]</scope>
    <source>
        <strain evidence="6 9">CCM 7361</strain>
    </source>
</reference>
<dbReference type="Proteomes" id="UP000198309">
    <property type="component" value="Unassembled WGS sequence"/>
</dbReference>
<proteinExistence type="inferred from homology"/>
<keyword evidence="4 6" id="KW-0067">ATP-binding</keyword>
<dbReference type="SUPFAM" id="SSF52540">
    <property type="entry name" value="P-loop containing nucleoside triphosphate hydrolases"/>
    <property type="match status" value="1"/>
</dbReference>
<evidence type="ECO:0000259" key="5">
    <source>
        <dbReference type="PROSITE" id="PS50893"/>
    </source>
</evidence>
<dbReference type="InterPro" id="IPR003593">
    <property type="entry name" value="AAA+_ATPase"/>
</dbReference>
<dbReference type="Pfam" id="PF00005">
    <property type="entry name" value="ABC_tran"/>
    <property type="match status" value="1"/>
</dbReference>
<dbReference type="PROSITE" id="PS00211">
    <property type="entry name" value="ABC_TRANSPORTER_1"/>
    <property type="match status" value="1"/>
</dbReference>
<dbReference type="CDD" id="cd03293">
    <property type="entry name" value="ABC_NrtD_SsuB_transporters"/>
    <property type="match status" value="1"/>
</dbReference>
<evidence type="ECO:0000256" key="4">
    <source>
        <dbReference type="ARBA" id="ARBA00022840"/>
    </source>
</evidence>
<reference evidence="7 8" key="2">
    <citation type="submission" date="2017-06" db="EMBL/GenBank/DDBJ databases">
        <authorList>
            <person name="Varghese N."/>
            <person name="Submissions S."/>
        </authorList>
    </citation>
    <scope>NUCLEOTIDE SEQUENCE [LARGE SCALE GENOMIC DNA]</scope>
    <source>
        <strain evidence="7 8">RLD-1</strain>
    </source>
</reference>
<dbReference type="Gene3D" id="3.40.50.300">
    <property type="entry name" value="P-loop containing nucleotide triphosphate hydrolases"/>
    <property type="match status" value="1"/>
</dbReference>
<feature type="domain" description="ABC transporter" evidence="5">
    <location>
        <begin position="12"/>
        <end position="243"/>
    </location>
</feature>
<evidence type="ECO:0000256" key="3">
    <source>
        <dbReference type="ARBA" id="ARBA00022741"/>
    </source>
</evidence>
<keyword evidence="8" id="KW-1185">Reference proteome</keyword>
<evidence type="ECO:0000313" key="7">
    <source>
        <dbReference type="EMBL" id="SNT43086.1"/>
    </source>
</evidence>
<dbReference type="EMBL" id="FZPC01000027">
    <property type="protein sequence ID" value="SNT43086.1"/>
    <property type="molecule type" value="Genomic_DNA"/>
</dbReference>
<comment type="similarity">
    <text evidence="1">Belongs to the ABC transporter superfamily.</text>
</comment>